<sequence>MVSQRNEGIILDKTNFSFEYLGVLNPAFIEVEAISRLNTSNESLP</sequence>
<dbReference type="Proteomes" id="UP000034036">
    <property type="component" value="Unassembled WGS sequence"/>
</dbReference>
<evidence type="ECO:0000313" key="1">
    <source>
        <dbReference type="EMBL" id="KKS45981.1"/>
    </source>
</evidence>
<dbReference type="STRING" id="1618659.UV11_C0036G0003"/>
<dbReference type="EMBL" id="LCDF01000036">
    <property type="protein sequence ID" value="KKS45981.1"/>
    <property type="molecule type" value="Genomic_DNA"/>
</dbReference>
<gene>
    <name evidence="1" type="ORF">UV11_C0036G0003</name>
</gene>
<proteinExistence type="predicted"/>
<accession>A0A0G1BI47</accession>
<name>A0A0G1BI47_9BACT</name>
<organism evidence="1 2">
    <name type="scientific">Candidatus Giovannonibacteria bacterium GW2011_GWF2_42_19</name>
    <dbReference type="NCBI Taxonomy" id="1618659"/>
    <lineage>
        <taxon>Bacteria</taxon>
        <taxon>Candidatus Giovannoniibacteriota</taxon>
    </lineage>
</organism>
<comment type="caution">
    <text evidence="1">The sequence shown here is derived from an EMBL/GenBank/DDBJ whole genome shotgun (WGS) entry which is preliminary data.</text>
</comment>
<dbReference type="AlphaFoldDB" id="A0A0G1BI47"/>
<reference evidence="1 2" key="1">
    <citation type="journal article" date="2015" name="Nature">
        <title>rRNA introns, odd ribosomes, and small enigmatic genomes across a large radiation of phyla.</title>
        <authorList>
            <person name="Brown C.T."/>
            <person name="Hug L.A."/>
            <person name="Thomas B.C."/>
            <person name="Sharon I."/>
            <person name="Castelle C.J."/>
            <person name="Singh A."/>
            <person name="Wilkins M.J."/>
            <person name="Williams K.H."/>
            <person name="Banfield J.F."/>
        </authorList>
    </citation>
    <scope>NUCLEOTIDE SEQUENCE [LARGE SCALE GENOMIC DNA]</scope>
</reference>
<evidence type="ECO:0000313" key="2">
    <source>
        <dbReference type="Proteomes" id="UP000034036"/>
    </source>
</evidence>
<protein>
    <submittedName>
        <fullName evidence="1">Uncharacterized protein</fullName>
    </submittedName>
</protein>